<keyword evidence="3" id="KW-1185">Reference proteome</keyword>
<accession>A0A7J4ZQP3</accession>
<dbReference type="InterPro" id="IPR036866">
    <property type="entry name" value="RibonucZ/Hydroxyglut_hydro"/>
</dbReference>
<evidence type="ECO:0000259" key="1">
    <source>
        <dbReference type="SMART" id="SM00849"/>
    </source>
</evidence>
<protein>
    <submittedName>
        <fullName evidence="2">MBL fold hydrolase</fullName>
    </submittedName>
</protein>
<gene>
    <name evidence="2" type="ORF">F6V25_09505</name>
</gene>
<dbReference type="Proteomes" id="UP000420562">
    <property type="component" value="Unassembled WGS sequence"/>
</dbReference>
<dbReference type="PANTHER" id="PTHR43041:SF1">
    <property type="entry name" value="METALLO-BETA-LACTAMASE DOMAIN-CONTAINING PROTEIN"/>
    <property type="match status" value="1"/>
</dbReference>
<dbReference type="InterPro" id="IPR001279">
    <property type="entry name" value="Metallo-B-lactamas"/>
</dbReference>
<dbReference type="GO" id="GO:0016787">
    <property type="term" value="F:hydrolase activity"/>
    <property type="evidence" value="ECO:0007669"/>
    <property type="project" value="UniProtKB-KW"/>
</dbReference>
<evidence type="ECO:0000313" key="3">
    <source>
        <dbReference type="Proteomes" id="UP000420562"/>
    </source>
</evidence>
<dbReference type="Gene3D" id="3.60.15.10">
    <property type="entry name" value="Ribonuclease Z/Hydroxyacylglutathione hydrolase-like"/>
    <property type="match status" value="1"/>
</dbReference>
<name>A0A7J4ZQP3_9BACT</name>
<dbReference type="PANTHER" id="PTHR43041">
    <property type="entry name" value="HYDROLASE, METALLO-BETA-LACTAMASE SUPERFAMILY"/>
    <property type="match status" value="1"/>
</dbReference>
<dbReference type="InterPro" id="IPR045761">
    <property type="entry name" value="ODP_dom"/>
</dbReference>
<evidence type="ECO:0000313" key="2">
    <source>
        <dbReference type="EMBL" id="KAB0665316.1"/>
    </source>
</evidence>
<dbReference type="RefSeq" id="WP_151128360.1">
    <property type="nucleotide sequence ID" value="NZ_VZQZ01000005.1"/>
</dbReference>
<feature type="domain" description="Metallo-beta-lactamase" evidence="1">
    <location>
        <begin position="30"/>
        <end position="224"/>
    </location>
</feature>
<dbReference type="Pfam" id="PF19583">
    <property type="entry name" value="ODP"/>
    <property type="match status" value="1"/>
</dbReference>
<keyword evidence="2" id="KW-0378">Hydrolase</keyword>
<organism evidence="2 3">
    <name type="scientific">Oryzomonas japonica</name>
    <dbReference type="NCBI Taxonomy" id="2603858"/>
    <lineage>
        <taxon>Bacteria</taxon>
        <taxon>Pseudomonadati</taxon>
        <taxon>Thermodesulfobacteriota</taxon>
        <taxon>Desulfuromonadia</taxon>
        <taxon>Geobacterales</taxon>
        <taxon>Geobacteraceae</taxon>
        <taxon>Oryzomonas</taxon>
    </lineage>
</organism>
<dbReference type="EMBL" id="VZQZ01000005">
    <property type="protein sequence ID" value="KAB0665316.1"/>
    <property type="molecule type" value="Genomic_DNA"/>
</dbReference>
<dbReference type="AlphaFoldDB" id="A0A7J4ZQP3"/>
<reference evidence="2 3" key="1">
    <citation type="submission" date="2019-09" db="EMBL/GenBank/DDBJ databases">
        <title>Geobacter sp. Red96, a novel strain isolated from paddy soil.</title>
        <authorList>
            <person name="Xu Z."/>
            <person name="Masuda Y."/>
            <person name="Itoh H."/>
            <person name="Senoo K."/>
        </authorList>
    </citation>
    <scope>NUCLEOTIDE SEQUENCE [LARGE SCALE GENOMIC DNA]</scope>
    <source>
        <strain evidence="2 3">Red96</strain>
    </source>
</reference>
<dbReference type="SUPFAM" id="SSF56281">
    <property type="entry name" value="Metallo-hydrolase/oxidoreductase"/>
    <property type="match status" value="1"/>
</dbReference>
<dbReference type="SMART" id="SM00849">
    <property type="entry name" value="Lactamase_B"/>
    <property type="match status" value="1"/>
</dbReference>
<sequence length="372" mass="40990">MAAATENLDEAVEISDGIFWVGTGSKSFLNRNSYLRLFNGGSQNAAMLMDPGPTSDFDTVVAKVVSAAGDIAKVNMLFVNHQDPDVVGSLPLLAKLNPHALFLASEDTWRLVSLNGLQGRDFRPVERFRNMRISLPSGHRLKFIPTPFCHFRGACMVYDLESRILFTGDLFGGIAASGLWADATNWAGIKAFHQLYMPSNDAIRLAVRRIRALDPQPIMLAPQHGGLIQGDLIGDFLDRMEQLQVGLDIIISLNDKLPALIAALNEIIAAVRAVLGEEPTRTVMGYFQPDGSYPAFFALSKEGTVMDIKGDAMESVESLIRAFFRHADVPQKSILKARILRMLLDHNLPPFDMLLEQEGGVAVELLEEVREE</sequence>
<comment type="caution">
    <text evidence="2">The sequence shown here is derived from an EMBL/GenBank/DDBJ whole genome shotgun (WGS) entry which is preliminary data.</text>
</comment>
<proteinExistence type="predicted"/>